<dbReference type="Proteomes" id="UP000261166">
    <property type="component" value="Unassembled WGS sequence"/>
</dbReference>
<evidence type="ECO:0000313" key="5">
    <source>
        <dbReference type="Proteomes" id="UP000261166"/>
    </source>
</evidence>
<dbReference type="InterPro" id="IPR010982">
    <property type="entry name" value="Lambda_DNA-bd_dom_sf"/>
</dbReference>
<gene>
    <name evidence="3" type="ORF">DWY69_30210</name>
    <name evidence="2" type="ORF">DXC51_16465</name>
</gene>
<proteinExistence type="predicted"/>
<dbReference type="OrthoDB" id="9801008at2"/>
<dbReference type="GO" id="GO:0032259">
    <property type="term" value="P:methylation"/>
    <property type="evidence" value="ECO:0007669"/>
    <property type="project" value="UniProtKB-KW"/>
</dbReference>
<dbReference type="Pfam" id="PF01381">
    <property type="entry name" value="HTH_3"/>
    <property type="match status" value="1"/>
</dbReference>
<name>A0A3E3I4A0_9FIRM</name>
<dbReference type="CDD" id="cd02440">
    <property type="entry name" value="AdoMet_MTases"/>
    <property type="match status" value="1"/>
</dbReference>
<dbReference type="Gene3D" id="1.10.260.40">
    <property type="entry name" value="lambda repressor-like DNA-binding domains"/>
    <property type="match status" value="1"/>
</dbReference>
<keyword evidence="4" id="KW-1185">Reference proteome</keyword>
<dbReference type="SMART" id="SM00530">
    <property type="entry name" value="HTH_XRE"/>
    <property type="match status" value="1"/>
</dbReference>
<reference evidence="3 5" key="1">
    <citation type="submission" date="2018-08" db="EMBL/GenBank/DDBJ databases">
        <title>A genome reference for cultivated species of the human gut microbiota.</title>
        <authorList>
            <person name="Zou Y."/>
            <person name="Xue W."/>
            <person name="Luo G."/>
        </authorList>
    </citation>
    <scope>NUCLEOTIDE SEQUENCE [LARGE SCALE GENOMIC DNA]</scope>
    <source>
        <strain evidence="3 5">AF26-4BH</strain>
        <strain evidence="2">TF05-5AC</strain>
    </source>
</reference>
<dbReference type="Proteomes" id="UP000260812">
    <property type="component" value="Unassembled WGS sequence"/>
</dbReference>
<dbReference type="InterPro" id="IPR029063">
    <property type="entry name" value="SAM-dependent_MTases_sf"/>
</dbReference>
<evidence type="ECO:0000313" key="3">
    <source>
        <dbReference type="EMBL" id="RGE59929.1"/>
    </source>
</evidence>
<sequence length="376" mass="43320">MIDKNAAGHRIALLRKELGYSQSQFAQKLNVSAQAVSKWENGLALPDIEILLTISWIGRTSINAILEGDLFTGIPDGIDRGTAFAGQFLICPQCRTELKMNVPHKQDKLNFTCKNGHKYDFVDGVVHFGSREIDGELWSLFLPNYEHYLIEQHHPGNPRYQQGNPTYREVMWEKIEKLRPRTILDIACGTGKGIKYMIERIHWPVTIIMTDVSHRILKWNRVFYSDEWKNPYVDMVYLACDCSKLPVADNSIDLIFSNGGFESMQAKMAEGFREAYRVLKPGGHAVYNMSIVNDYQSENSRKWIRLMNGLDESYHLKGYKKIYDINEWLKECHDSGYKESGAVKIYDELPAPAGEVFPFENEILQWMSEYVIESLK</sequence>
<protein>
    <submittedName>
        <fullName evidence="3">Methyltransferase domain-containing protein</fullName>
    </submittedName>
</protein>
<dbReference type="PROSITE" id="PS50943">
    <property type="entry name" value="HTH_CROC1"/>
    <property type="match status" value="1"/>
</dbReference>
<feature type="domain" description="HTH cro/C1-type" evidence="1">
    <location>
        <begin position="11"/>
        <end position="65"/>
    </location>
</feature>
<dbReference type="SUPFAM" id="SSF47413">
    <property type="entry name" value="lambda repressor-like DNA-binding domains"/>
    <property type="match status" value="1"/>
</dbReference>
<dbReference type="InterPro" id="IPR001387">
    <property type="entry name" value="Cro/C1-type_HTH"/>
</dbReference>
<organism evidence="3 5">
    <name type="scientific">Eisenbergiella massiliensis</name>
    <dbReference type="NCBI Taxonomy" id="1720294"/>
    <lineage>
        <taxon>Bacteria</taxon>
        <taxon>Bacillati</taxon>
        <taxon>Bacillota</taxon>
        <taxon>Clostridia</taxon>
        <taxon>Lachnospirales</taxon>
        <taxon>Lachnospiraceae</taxon>
        <taxon>Eisenbergiella</taxon>
    </lineage>
</organism>
<dbReference type="Pfam" id="PF08241">
    <property type="entry name" value="Methyltransf_11"/>
    <property type="match status" value="1"/>
</dbReference>
<evidence type="ECO:0000259" key="1">
    <source>
        <dbReference type="PROSITE" id="PS50943"/>
    </source>
</evidence>
<keyword evidence="3" id="KW-0808">Transferase</keyword>
<dbReference type="EMBL" id="QVLU01000058">
    <property type="protein sequence ID" value="RGE59929.1"/>
    <property type="molecule type" value="Genomic_DNA"/>
</dbReference>
<accession>A0A3E3I4A0</accession>
<dbReference type="SUPFAM" id="SSF53335">
    <property type="entry name" value="S-adenosyl-L-methionine-dependent methyltransferases"/>
    <property type="match status" value="1"/>
</dbReference>
<dbReference type="GO" id="GO:0003677">
    <property type="term" value="F:DNA binding"/>
    <property type="evidence" value="ECO:0007669"/>
    <property type="project" value="InterPro"/>
</dbReference>
<dbReference type="GeneID" id="97988419"/>
<evidence type="ECO:0000313" key="2">
    <source>
        <dbReference type="EMBL" id="RGE58498.1"/>
    </source>
</evidence>
<dbReference type="AlphaFoldDB" id="A0A3E3I4A0"/>
<dbReference type="Gene3D" id="3.40.50.150">
    <property type="entry name" value="Vaccinia Virus protein VP39"/>
    <property type="match status" value="1"/>
</dbReference>
<dbReference type="InterPro" id="IPR013216">
    <property type="entry name" value="Methyltransf_11"/>
</dbReference>
<dbReference type="CDD" id="cd00093">
    <property type="entry name" value="HTH_XRE"/>
    <property type="match status" value="1"/>
</dbReference>
<dbReference type="EMBL" id="QVLV01000011">
    <property type="protein sequence ID" value="RGE58498.1"/>
    <property type="molecule type" value="Genomic_DNA"/>
</dbReference>
<dbReference type="RefSeq" id="WP_049942379.1">
    <property type="nucleotide sequence ID" value="NZ_CALBAU010000399.1"/>
</dbReference>
<dbReference type="PANTHER" id="PTHR43591">
    <property type="entry name" value="METHYLTRANSFERASE"/>
    <property type="match status" value="1"/>
</dbReference>
<keyword evidence="3" id="KW-0489">Methyltransferase</keyword>
<comment type="caution">
    <text evidence="3">The sequence shown here is derived from an EMBL/GenBank/DDBJ whole genome shotgun (WGS) entry which is preliminary data.</text>
</comment>
<dbReference type="GO" id="GO:0008757">
    <property type="term" value="F:S-adenosylmethionine-dependent methyltransferase activity"/>
    <property type="evidence" value="ECO:0007669"/>
    <property type="project" value="InterPro"/>
</dbReference>
<evidence type="ECO:0000313" key="4">
    <source>
        <dbReference type="Proteomes" id="UP000260812"/>
    </source>
</evidence>